<evidence type="ECO:0000313" key="2">
    <source>
        <dbReference type="Proteomes" id="UP001343257"/>
    </source>
</evidence>
<protein>
    <recommendedName>
        <fullName evidence="3">SAM-dependent methyltransferase</fullName>
    </recommendedName>
</protein>
<keyword evidence="2" id="KW-1185">Reference proteome</keyword>
<evidence type="ECO:0000313" key="1">
    <source>
        <dbReference type="EMBL" id="MED5016742.1"/>
    </source>
</evidence>
<dbReference type="Proteomes" id="UP001343257">
    <property type="component" value="Unassembled WGS sequence"/>
</dbReference>
<dbReference type="RefSeq" id="WP_328276014.1">
    <property type="nucleotide sequence ID" value="NZ_JARTLD010000012.1"/>
</dbReference>
<evidence type="ECO:0008006" key="3">
    <source>
        <dbReference type="Google" id="ProtNLM"/>
    </source>
</evidence>
<accession>A0ABU6PPD4</accession>
<sequence>MSEWKDLIEESKQRWEDNAYHWDDYMGDESNRFDWYDIPPVAIFCFKKCI</sequence>
<gene>
    <name evidence="1" type="ORF">P9847_05405</name>
</gene>
<organism evidence="1 2">
    <name type="scientific">Paenibacillus chibensis</name>
    <dbReference type="NCBI Taxonomy" id="59846"/>
    <lineage>
        <taxon>Bacteria</taxon>
        <taxon>Bacillati</taxon>
        <taxon>Bacillota</taxon>
        <taxon>Bacilli</taxon>
        <taxon>Bacillales</taxon>
        <taxon>Paenibacillaceae</taxon>
        <taxon>Paenibacillus</taxon>
    </lineage>
</organism>
<dbReference type="EMBL" id="JARTLD010000012">
    <property type="protein sequence ID" value="MED5016742.1"/>
    <property type="molecule type" value="Genomic_DNA"/>
</dbReference>
<name>A0ABU6PPD4_9BACL</name>
<reference evidence="1 2" key="1">
    <citation type="submission" date="2023-03" db="EMBL/GenBank/DDBJ databases">
        <title>Bacillus Genome Sequencing.</title>
        <authorList>
            <person name="Dunlap C."/>
        </authorList>
    </citation>
    <scope>NUCLEOTIDE SEQUENCE [LARGE SCALE GENOMIC DNA]</scope>
    <source>
        <strain evidence="1 2">NRS-52</strain>
    </source>
</reference>
<comment type="caution">
    <text evidence="1">The sequence shown here is derived from an EMBL/GenBank/DDBJ whole genome shotgun (WGS) entry which is preliminary data.</text>
</comment>
<proteinExistence type="predicted"/>